<dbReference type="PANTHER" id="PTHR23140">
    <property type="entry name" value="RNA PROCESSING PROTEIN LD23810P"/>
    <property type="match status" value="1"/>
</dbReference>
<evidence type="ECO:0000256" key="2">
    <source>
        <dbReference type="SAM" id="MobiDB-lite"/>
    </source>
</evidence>
<dbReference type="OrthoDB" id="377209at2759"/>
<dbReference type="SUPFAM" id="SSF109905">
    <property type="entry name" value="Surp module (SWAP domain)"/>
    <property type="match status" value="1"/>
</dbReference>
<dbReference type="GO" id="GO:0003723">
    <property type="term" value="F:RNA binding"/>
    <property type="evidence" value="ECO:0007669"/>
    <property type="project" value="UniProtKB-KW"/>
</dbReference>
<feature type="domain" description="CID" evidence="4">
    <location>
        <begin position="245"/>
        <end position="384"/>
    </location>
</feature>
<dbReference type="AlphaFoldDB" id="A0A1Q9C6D7"/>
<dbReference type="Pfam" id="PF01805">
    <property type="entry name" value="Surp"/>
    <property type="match status" value="1"/>
</dbReference>
<dbReference type="Pfam" id="PF04818">
    <property type="entry name" value="CID"/>
    <property type="match status" value="1"/>
</dbReference>
<dbReference type="SMART" id="SM00582">
    <property type="entry name" value="RPR"/>
    <property type="match status" value="1"/>
</dbReference>
<dbReference type="EMBL" id="LSRX01001603">
    <property type="protein sequence ID" value="OLP78493.1"/>
    <property type="molecule type" value="Genomic_DNA"/>
</dbReference>
<dbReference type="Proteomes" id="UP000186817">
    <property type="component" value="Unassembled WGS sequence"/>
</dbReference>
<proteinExistence type="predicted"/>
<gene>
    <name evidence="5" type="primary">U2surp</name>
    <name evidence="5" type="ORF">AK812_SmicGene41322</name>
</gene>
<dbReference type="InterPro" id="IPR006569">
    <property type="entry name" value="CID_dom"/>
</dbReference>
<dbReference type="PANTHER" id="PTHR23140:SF0">
    <property type="entry name" value="U2 SNRNP-ASSOCIATED SURP MOTIF-CONTAINING PROTEIN"/>
    <property type="match status" value="1"/>
</dbReference>
<protein>
    <submittedName>
        <fullName evidence="5">U2 snRNP-associated SURP motif-containing protein</fullName>
    </submittedName>
</protein>
<evidence type="ECO:0000259" key="3">
    <source>
        <dbReference type="PROSITE" id="PS50128"/>
    </source>
</evidence>
<dbReference type="GO" id="GO:0005634">
    <property type="term" value="C:nucleus"/>
    <property type="evidence" value="ECO:0007669"/>
    <property type="project" value="TreeGrafter"/>
</dbReference>
<feature type="domain" description="SURP motif" evidence="3">
    <location>
        <begin position="46"/>
        <end position="95"/>
    </location>
</feature>
<feature type="compositionally biased region" description="Acidic residues" evidence="2">
    <location>
        <begin position="486"/>
        <end position="497"/>
    </location>
</feature>
<keyword evidence="6" id="KW-1185">Reference proteome</keyword>
<evidence type="ECO:0000256" key="1">
    <source>
        <dbReference type="ARBA" id="ARBA00022884"/>
    </source>
</evidence>
<feature type="compositionally biased region" description="Low complexity" evidence="2">
    <location>
        <begin position="139"/>
        <end position="152"/>
    </location>
</feature>
<accession>A0A1Q9C6D7</accession>
<reference evidence="5 6" key="1">
    <citation type="submission" date="2016-02" db="EMBL/GenBank/DDBJ databases">
        <title>Genome analysis of coral dinoflagellate symbionts highlights evolutionary adaptations to a symbiotic lifestyle.</title>
        <authorList>
            <person name="Aranda M."/>
            <person name="Li Y."/>
            <person name="Liew Y.J."/>
            <person name="Baumgarten S."/>
            <person name="Simakov O."/>
            <person name="Wilson M."/>
            <person name="Piel J."/>
            <person name="Ashoor H."/>
            <person name="Bougouffa S."/>
            <person name="Bajic V.B."/>
            <person name="Ryu T."/>
            <person name="Ravasi T."/>
            <person name="Bayer T."/>
            <person name="Micklem G."/>
            <person name="Kim H."/>
            <person name="Bhak J."/>
            <person name="Lajeunesse T.C."/>
            <person name="Voolstra C.R."/>
        </authorList>
    </citation>
    <scope>NUCLEOTIDE SEQUENCE [LARGE SCALE GENOMIC DNA]</scope>
    <source>
        <strain evidence="5 6">CCMP2467</strain>
    </source>
</reference>
<dbReference type="InterPro" id="IPR051485">
    <property type="entry name" value="SR-CTD_assoc_factor"/>
</dbReference>
<dbReference type="InterPro" id="IPR000061">
    <property type="entry name" value="Surp"/>
</dbReference>
<evidence type="ECO:0000313" key="6">
    <source>
        <dbReference type="Proteomes" id="UP000186817"/>
    </source>
</evidence>
<evidence type="ECO:0000259" key="4">
    <source>
        <dbReference type="PROSITE" id="PS51391"/>
    </source>
</evidence>
<dbReference type="PROSITE" id="PS51391">
    <property type="entry name" value="CID"/>
    <property type="match status" value="1"/>
</dbReference>
<dbReference type="PROSITE" id="PS50128">
    <property type="entry name" value="SURP"/>
    <property type="match status" value="1"/>
</dbReference>
<dbReference type="Gene3D" id="1.25.40.90">
    <property type="match status" value="1"/>
</dbReference>
<dbReference type="Gene3D" id="1.10.10.790">
    <property type="entry name" value="Surp module"/>
    <property type="match status" value="1"/>
</dbReference>
<sequence>MARQPGGRQLSSFLEELKAKHVTASDLSSTAHQVHVQRPPRDLRRVIDLVAKYVAQMGEQFEEALRHSLRDQRREVKDELVFLKADPDSAEAQYYRWRVFSFAQGDTRQKWRSEPFQMCTKGLVWHPPPKRHAGGGGSASSSSSRSRSRLSPGYRRAEDDFCAKWCLDRPARLLLRDLPPELREQAMMKFNPYTEVKHADYSKVFAAWTRRFRNSAKEAGEAECGEALAHRAEVGGRRAQGAERLRRRDARELEKLLQGLAPNVADIGRVMVWCLDTVECAVDISRLVLDSLTEEGLDPTQRSLRLCVVSDILHNTATIYKQGAIVYKREFEHALPGVFEKFHVLFQGERKQPLVHRVLQSWVDRAIFTAKYVKGLEASMLRGVVSAEEYLRPGVHLPESLHVKLAEWQTQHFSQLEKICKAQGLNWDVQLSEKAQAMSGRFPEELRKKWLLDRLLTYELYVQETRPAPRGPSVPPARREVRPDPELDGDPFDSDDEDYAALVSQDTMLPAVSPLRPFMPGISREKAIGWSNHAVAPEDSEHSFLD</sequence>
<organism evidence="5 6">
    <name type="scientific">Symbiodinium microadriaticum</name>
    <name type="common">Dinoflagellate</name>
    <name type="synonym">Zooxanthella microadriatica</name>
    <dbReference type="NCBI Taxonomy" id="2951"/>
    <lineage>
        <taxon>Eukaryota</taxon>
        <taxon>Sar</taxon>
        <taxon>Alveolata</taxon>
        <taxon>Dinophyceae</taxon>
        <taxon>Suessiales</taxon>
        <taxon>Symbiodiniaceae</taxon>
        <taxon>Symbiodinium</taxon>
    </lineage>
</organism>
<dbReference type="InterPro" id="IPR035967">
    <property type="entry name" value="SWAP/Surp_sf"/>
</dbReference>
<dbReference type="GO" id="GO:0006396">
    <property type="term" value="P:RNA processing"/>
    <property type="evidence" value="ECO:0007669"/>
    <property type="project" value="InterPro"/>
</dbReference>
<comment type="caution">
    <text evidence="5">The sequence shown here is derived from an EMBL/GenBank/DDBJ whole genome shotgun (WGS) entry which is preliminary data.</text>
</comment>
<feature type="region of interest" description="Disordered" evidence="2">
    <location>
        <begin position="124"/>
        <end position="152"/>
    </location>
</feature>
<evidence type="ECO:0000313" key="5">
    <source>
        <dbReference type="EMBL" id="OLP78493.1"/>
    </source>
</evidence>
<dbReference type="SMART" id="SM00648">
    <property type="entry name" value="SWAP"/>
    <property type="match status" value="1"/>
</dbReference>
<name>A0A1Q9C6D7_SYMMI</name>
<dbReference type="InterPro" id="IPR008942">
    <property type="entry name" value="ENTH_VHS"/>
</dbReference>
<keyword evidence="1" id="KW-0694">RNA-binding</keyword>
<feature type="region of interest" description="Disordered" evidence="2">
    <location>
        <begin position="466"/>
        <end position="497"/>
    </location>
</feature>